<sequence length="316" mass="37748">MPVVKRSWRQPVLTWFRGQNQLWVEGEPDRLFSWVLDGEADWVEEERKRWNRIREQQEKRQIRPVKGETRVRVLREERDEDGSILMHVSAHQRFFYLMEEGMCEQEEINGFQLRLAEGSEGWSIAECRLAEEMDTDRSKVWSFYQPLREGEAAGTGYNRMQAVQYAETWWNGANPRYRKFTDDCTNFISQCLHAGGIPMDFSRRRDSGWWYRGSRENWSYSWTVAHSLVNWLTKGRTARARQVEDPRQLTPGDVICYDWEGDGRWQHNTIVTALDPAGMPLVNAHTVNSRHRYWDYRDSHAWTPKIRYRFFRIDAN</sequence>
<dbReference type="Pfam" id="PF12671">
    <property type="entry name" value="Amidase_6"/>
    <property type="match status" value="1"/>
</dbReference>
<name>A0ABV8JAE8_9BACL</name>
<evidence type="ECO:0000313" key="3">
    <source>
        <dbReference type="Proteomes" id="UP001595843"/>
    </source>
</evidence>
<dbReference type="PANTHER" id="PTHR40032:SF1">
    <property type="entry name" value="EXPORTED PROTEIN"/>
    <property type="match status" value="1"/>
</dbReference>
<dbReference type="PANTHER" id="PTHR40032">
    <property type="entry name" value="EXPORTED PROTEIN-RELATED"/>
    <property type="match status" value="1"/>
</dbReference>
<feature type="domain" description="Putative amidase" evidence="1">
    <location>
        <begin position="157"/>
        <end position="309"/>
    </location>
</feature>
<keyword evidence="3" id="KW-1185">Reference proteome</keyword>
<dbReference type="RefSeq" id="WP_380702171.1">
    <property type="nucleotide sequence ID" value="NZ_JBHSAP010000007.1"/>
</dbReference>
<gene>
    <name evidence="2" type="ORF">ACFOUO_03435</name>
</gene>
<comment type="caution">
    <text evidence="2">The sequence shown here is derived from an EMBL/GenBank/DDBJ whole genome shotgun (WGS) entry which is preliminary data.</text>
</comment>
<evidence type="ECO:0000259" key="1">
    <source>
        <dbReference type="Pfam" id="PF12671"/>
    </source>
</evidence>
<dbReference type="InterPro" id="IPR024301">
    <property type="entry name" value="Amidase_6"/>
</dbReference>
<proteinExistence type="predicted"/>
<evidence type="ECO:0000313" key="2">
    <source>
        <dbReference type="EMBL" id="MFC4075857.1"/>
    </source>
</evidence>
<organism evidence="2 3">
    <name type="scientific">Salinithrix halophila</name>
    <dbReference type="NCBI Taxonomy" id="1485204"/>
    <lineage>
        <taxon>Bacteria</taxon>
        <taxon>Bacillati</taxon>
        <taxon>Bacillota</taxon>
        <taxon>Bacilli</taxon>
        <taxon>Bacillales</taxon>
        <taxon>Thermoactinomycetaceae</taxon>
        <taxon>Salinithrix</taxon>
    </lineage>
</organism>
<reference evidence="3" key="1">
    <citation type="journal article" date="2019" name="Int. J. Syst. Evol. Microbiol.">
        <title>The Global Catalogue of Microorganisms (GCM) 10K type strain sequencing project: providing services to taxonomists for standard genome sequencing and annotation.</title>
        <authorList>
            <consortium name="The Broad Institute Genomics Platform"/>
            <consortium name="The Broad Institute Genome Sequencing Center for Infectious Disease"/>
            <person name="Wu L."/>
            <person name="Ma J."/>
        </authorList>
    </citation>
    <scope>NUCLEOTIDE SEQUENCE [LARGE SCALE GENOMIC DNA]</scope>
    <source>
        <strain evidence="3">IBRC-M 10813</strain>
    </source>
</reference>
<accession>A0ABV8JAE8</accession>
<protein>
    <submittedName>
        <fullName evidence="2">Amidase domain-containing protein</fullName>
    </submittedName>
</protein>
<dbReference type="EMBL" id="JBHSAP010000007">
    <property type="protein sequence ID" value="MFC4075857.1"/>
    <property type="molecule type" value="Genomic_DNA"/>
</dbReference>
<dbReference type="Proteomes" id="UP001595843">
    <property type="component" value="Unassembled WGS sequence"/>
</dbReference>